<dbReference type="EMBL" id="CAUYUJ010019967">
    <property type="protein sequence ID" value="CAK0894940.1"/>
    <property type="molecule type" value="Genomic_DNA"/>
</dbReference>
<evidence type="ECO:0000256" key="1">
    <source>
        <dbReference type="PROSITE-ProRule" id="PRU00023"/>
    </source>
</evidence>
<dbReference type="Pfam" id="PF13857">
    <property type="entry name" value="Ank_5"/>
    <property type="match status" value="1"/>
</dbReference>
<evidence type="ECO:0000313" key="4">
    <source>
        <dbReference type="Proteomes" id="UP001189429"/>
    </source>
</evidence>
<keyword evidence="1" id="KW-0040">ANK repeat</keyword>
<dbReference type="PROSITE" id="PS50088">
    <property type="entry name" value="ANK_REPEAT"/>
    <property type="match status" value="1"/>
</dbReference>
<evidence type="ECO:0000313" key="3">
    <source>
        <dbReference type="EMBL" id="CAK0894940.1"/>
    </source>
</evidence>
<evidence type="ECO:0000256" key="2">
    <source>
        <dbReference type="SAM" id="MobiDB-lite"/>
    </source>
</evidence>
<dbReference type="SUPFAM" id="SSF48403">
    <property type="entry name" value="Ankyrin repeat"/>
    <property type="match status" value="1"/>
</dbReference>
<gene>
    <name evidence="3" type="ORF">PCOR1329_LOCUS73836</name>
</gene>
<protein>
    <submittedName>
        <fullName evidence="3">Uncharacterized protein</fullName>
    </submittedName>
</protein>
<feature type="region of interest" description="Disordered" evidence="2">
    <location>
        <begin position="44"/>
        <end position="111"/>
    </location>
</feature>
<sequence length="227" mass="25147">MYPHSNLVLVLALSYPSLPPMFFSCERVCGGRDPATDTVRIDLPLGLAGPAPAGHESPGAERELDRAAAEQEEQEAQRRAEEDERRRAEEEEEERRRAELRRAEEEEEEEERRRLARLEEEQAELAERERRERAEALAAQERRAQVGAFLKAEGFAGVSAPRRRLLQKSYPLHRAAELGNGQMVEYLLAEGADPSQKNSSGLTAAQVATKKNRGGSHGGALRALGGA</sequence>
<comment type="caution">
    <text evidence="3">The sequence shown here is derived from an EMBL/GenBank/DDBJ whole genome shotgun (WGS) entry which is preliminary data.</text>
</comment>
<dbReference type="InterPro" id="IPR002110">
    <property type="entry name" value="Ankyrin_rpt"/>
</dbReference>
<dbReference type="Gene3D" id="1.25.40.20">
    <property type="entry name" value="Ankyrin repeat-containing domain"/>
    <property type="match status" value="1"/>
</dbReference>
<dbReference type="PROSITE" id="PS50297">
    <property type="entry name" value="ANK_REP_REGION"/>
    <property type="match status" value="1"/>
</dbReference>
<dbReference type="Proteomes" id="UP001189429">
    <property type="component" value="Unassembled WGS sequence"/>
</dbReference>
<feature type="repeat" description="ANK" evidence="1">
    <location>
        <begin position="167"/>
        <end position="199"/>
    </location>
</feature>
<feature type="region of interest" description="Disordered" evidence="2">
    <location>
        <begin position="193"/>
        <end position="227"/>
    </location>
</feature>
<organism evidence="3 4">
    <name type="scientific">Prorocentrum cordatum</name>
    <dbReference type="NCBI Taxonomy" id="2364126"/>
    <lineage>
        <taxon>Eukaryota</taxon>
        <taxon>Sar</taxon>
        <taxon>Alveolata</taxon>
        <taxon>Dinophyceae</taxon>
        <taxon>Prorocentrales</taxon>
        <taxon>Prorocentraceae</taxon>
        <taxon>Prorocentrum</taxon>
    </lineage>
</organism>
<reference evidence="3" key="1">
    <citation type="submission" date="2023-10" db="EMBL/GenBank/DDBJ databases">
        <authorList>
            <person name="Chen Y."/>
            <person name="Shah S."/>
            <person name="Dougan E. K."/>
            <person name="Thang M."/>
            <person name="Chan C."/>
        </authorList>
    </citation>
    <scope>NUCLEOTIDE SEQUENCE [LARGE SCALE GENOMIC DNA]</scope>
</reference>
<name>A0ABN9X6B0_9DINO</name>
<keyword evidence="4" id="KW-1185">Reference proteome</keyword>
<accession>A0ABN9X6B0</accession>
<dbReference type="InterPro" id="IPR036770">
    <property type="entry name" value="Ankyrin_rpt-contain_sf"/>
</dbReference>
<proteinExistence type="predicted"/>
<feature type="compositionally biased region" description="Basic and acidic residues" evidence="2">
    <location>
        <begin position="58"/>
        <end position="104"/>
    </location>
</feature>
<feature type="compositionally biased region" description="Low complexity" evidence="2">
    <location>
        <begin position="44"/>
        <end position="54"/>
    </location>
</feature>